<dbReference type="SUPFAM" id="SSF116734">
    <property type="entry name" value="DNA methylase specificity domain"/>
    <property type="match status" value="1"/>
</dbReference>
<comment type="caution">
    <text evidence="5">The sequence shown here is derived from an EMBL/GenBank/DDBJ whole genome shotgun (WGS) entry which is preliminary data.</text>
</comment>
<dbReference type="GO" id="GO:0009307">
    <property type="term" value="P:DNA restriction-modification system"/>
    <property type="evidence" value="ECO:0007669"/>
    <property type="project" value="UniProtKB-KW"/>
</dbReference>
<keyword evidence="6" id="KW-1185">Reference proteome</keyword>
<evidence type="ECO:0000259" key="4">
    <source>
        <dbReference type="Pfam" id="PF01420"/>
    </source>
</evidence>
<evidence type="ECO:0000313" key="5">
    <source>
        <dbReference type="EMBL" id="EIM74406.1"/>
    </source>
</evidence>
<dbReference type="PANTHER" id="PTHR30408:SF12">
    <property type="entry name" value="TYPE I RESTRICTION ENZYME MJAVIII SPECIFICITY SUBUNIT"/>
    <property type="match status" value="1"/>
</dbReference>
<dbReference type="STRING" id="1189621.A3SI_16145"/>
<dbReference type="PANTHER" id="PTHR30408">
    <property type="entry name" value="TYPE-1 RESTRICTION ENZYME ECOKI SPECIFICITY PROTEIN"/>
    <property type="match status" value="1"/>
</dbReference>
<dbReference type="AlphaFoldDB" id="I5BXV4"/>
<dbReference type="PATRIC" id="fig|1189621.3.peg.3356"/>
<dbReference type="InterPro" id="IPR044946">
    <property type="entry name" value="Restrct_endonuc_typeI_TRD_sf"/>
</dbReference>
<evidence type="ECO:0000256" key="2">
    <source>
        <dbReference type="ARBA" id="ARBA00022747"/>
    </source>
</evidence>
<dbReference type="InterPro" id="IPR052021">
    <property type="entry name" value="Type-I_RS_S_subunit"/>
</dbReference>
<dbReference type="InterPro" id="IPR000055">
    <property type="entry name" value="Restrct_endonuc_typeI_TRD"/>
</dbReference>
<evidence type="ECO:0000313" key="6">
    <source>
        <dbReference type="Proteomes" id="UP000005551"/>
    </source>
</evidence>
<dbReference type="Proteomes" id="UP000005551">
    <property type="component" value="Unassembled WGS sequence"/>
</dbReference>
<evidence type="ECO:0000256" key="1">
    <source>
        <dbReference type="ARBA" id="ARBA00010923"/>
    </source>
</evidence>
<comment type="similarity">
    <text evidence="1">Belongs to the type-I restriction system S methylase family.</text>
</comment>
<protein>
    <submittedName>
        <fullName evidence="5">Restriction modification system DNA specificity domain-containing protein</fullName>
    </submittedName>
</protein>
<organism evidence="5 6">
    <name type="scientific">Nitritalea halalkaliphila LW7</name>
    <dbReference type="NCBI Taxonomy" id="1189621"/>
    <lineage>
        <taxon>Bacteria</taxon>
        <taxon>Pseudomonadati</taxon>
        <taxon>Bacteroidota</taxon>
        <taxon>Cytophagia</taxon>
        <taxon>Cytophagales</taxon>
        <taxon>Cyclobacteriaceae</taxon>
        <taxon>Nitritalea</taxon>
    </lineage>
</organism>
<dbReference type="Gene3D" id="1.10.287.1120">
    <property type="entry name" value="Bipartite methylase S protein"/>
    <property type="match status" value="1"/>
</dbReference>
<reference evidence="5 6" key="1">
    <citation type="submission" date="2012-05" db="EMBL/GenBank/DDBJ databases">
        <title>Genome sequence of Nitritalea halalkaliphila LW7.</title>
        <authorList>
            <person name="Jangir P.K."/>
            <person name="Singh A."/>
            <person name="Shivaji S."/>
            <person name="Sharma R."/>
        </authorList>
    </citation>
    <scope>NUCLEOTIDE SEQUENCE [LARGE SCALE GENOMIC DNA]</scope>
    <source>
        <strain evidence="5 6">LW7</strain>
    </source>
</reference>
<dbReference type="GO" id="GO:0003677">
    <property type="term" value="F:DNA binding"/>
    <property type="evidence" value="ECO:0007669"/>
    <property type="project" value="UniProtKB-KW"/>
</dbReference>
<evidence type="ECO:0000256" key="3">
    <source>
        <dbReference type="ARBA" id="ARBA00023125"/>
    </source>
</evidence>
<dbReference type="EMBL" id="AJYA01000043">
    <property type="protein sequence ID" value="EIM74406.1"/>
    <property type="molecule type" value="Genomic_DNA"/>
</dbReference>
<keyword evidence="3" id="KW-0238">DNA-binding</keyword>
<feature type="domain" description="Type I restriction modification DNA specificity" evidence="4">
    <location>
        <begin position="7"/>
        <end position="73"/>
    </location>
</feature>
<accession>I5BXV4</accession>
<dbReference type="Gene3D" id="3.90.220.20">
    <property type="entry name" value="DNA methylase specificity domains"/>
    <property type="match status" value="1"/>
</dbReference>
<keyword evidence="2" id="KW-0680">Restriction system</keyword>
<name>I5BXV4_9BACT</name>
<sequence length="93" mass="10479">MTNFFDNDPKFVFYLFNNLRIERFASGSGVPTLNRNDVHDFKIPLPPLPEQTAIASALSDMDALITQTEKLIEKKKAIKQGVMQELLQPKEGG</sequence>
<gene>
    <name evidence="5" type="ORF">A3SI_16145</name>
</gene>
<dbReference type="Pfam" id="PF01420">
    <property type="entry name" value="Methylase_S"/>
    <property type="match status" value="1"/>
</dbReference>
<proteinExistence type="inferred from homology"/>